<dbReference type="InterPro" id="IPR013341">
    <property type="entry name" value="Mandelate_racemase_N_dom"/>
</dbReference>
<feature type="binding site" evidence="6">
    <location>
        <position position="240"/>
    </location>
    <ligand>
        <name>Mg(2+)</name>
        <dbReference type="ChEBI" id="CHEBI:18420"/>
    </ligand>
</feature>
<dbReference type="InterPro" id="IPR029017">
    <property type="entry name" value="Enolase-like_N"/>
</dbReference>
<dbReference type="SFLD" id="SFLDF00009">
    <property type="entry name" value="o-succinylbenzoate_synthase"/>
    <property type="match status" value="1"/>
</dbReference>
<evidence type="ECO:0000256" key="2">
    <source>
        <dbReference type="ARBA" id="ARBA00022723"/>
    </source>
</evidence>
<dbReference type="InterPro" id="IPR036849">
    <property type="entry name" value="Enolase-like_C_sf"/>
</dbReference>
<sequence length="367" mass="38676">MKITRIELFRAALPLKRPFRISLGTVETAGTVFVRLHGEDGLYGMGEANPSLPICGETVGTVTAAAEVYAKVLIGRPAHDIDGATAAMRAALPGNVTARSAFDMALYDLLGKRAGLPLYALLGGTRRALVTDNTIGIDTPQAMAQRAAEMRDAGFEAIKVKLGTTYQEDVARIRAIRDAVGADTFLRIDANQGWDRVTALKVLADLADAGIQYCEQPVRASDTDALAEVSRSSAIPVMADESLFDDVDALRLVRAGACRYFNIKLSKSAGIHTALRINGIAEAAGIACMVGCMIETRLGLTAAAHLVSARPNIRFADLDGADMLRDDPVTGGMTYGAGGAITLPDGPGLGADLRDDALAALDRTEFA</sequence>
<dbReference type="Pfam" id="PF02746">
    <property type="entry name" value="MR_MLE_N"/>
    <property type="match status" value="1"/>
</dbReference>
<feature type="binding site" evidence="6">
    <location>
        <position position="189"/>
    </location>
    <ligand>
        <name>Mg(2+)</name>
        <dbReference type="ChEBI" id="CHEBI:18420"/>
    </ligand>
</feature>
<dbReference type="GO" id="GO:0016855">
    <property type="term" value="F:racemase and epimerase activity, acting on amino acids and derivatives"/>
    <property type="evidence" value="ECO:0007669"/>
    <property type="project" value="UniProtKB-UniRule"/>
</dbReference>
<proteinExistence type="inferred from homology"/>
<keyword evidence="4 7" id="KW-0413">Isomerase</keyword>
<evidence type="ECO:0000256" key="4">
    <source>
        <dbReference type="ARBA" id="ARBA00023235"/>
    </source>
</evidence>
<dbReference type="Pfam" id="PF13378">
    <property type="entry name" value="MR_MLE_C"/>
    <property type="match status" value="1"/>
</dbReference>
<protein>
    <recommendedName>
        <fullName evidence="7">Dipeptide epimerase</fullName>
        <ecNumber evidence="7">5.1.1.-</ecNumber>
    </recommendedName>
</protein>
<organism evidence="9 10">
    <name type="scientific">Wenxinia marina DSM 24838</name>
    <dbReference type="NCBI Taxonomy" id="1123501"/>
    <lineage>
        <taxon>Bacteria</taxon>
        <taxon>Pseudomonadati</taxon>
        <taxon>Pseudomonadota</taxon>
        <taxon>Alphaproteobacteria</taxon>
        <taxon>Rhodobacterales</taxon>
        <taxon>Roseobacteraceae</taxon>
        <taxon>Wenxinia</taxon>
    </lineage>
</organism>
<dbReference type="InterPro" id="IPR029065">
    <property type="entry name" value="Enolase_C-like"/>
</dbReference>
<dbReference type="Gene3D" id="3.30.390.10">
    <property type="entry name" value="Enolase-like, N-terminal domain"/>
    <property type="match status" value="1"/>
</dbReference>
<evidence type="ECO:0000256" key="5">
    <source>
        <dbReference type="PIRSR" id="PIRSR634603-1"/>
    </source>
</evidence>
<dbReference type="SMART" id="SM00922">
    <property type="entry name" value="MR_MLE"/>
    <property type="match status" value="1"/>
</dbReference>
<comment type="similarity">
    <text evidence="1 7">Belongs to the mandelate racemase/muconate lactonizing enzyme family.</text>
</comment>
<feature type="active site" description="Proton acceptor; specific for (S)-substrate epimerization" evidence="5">
    <location>
        <position position="264"/>
    </location>
</feature>
<dbReference type="CDD" id="cd03319">
    <property type="entry name" value="L-Ala-DL-Glu_epimerase"/>
    <property type="match status" value="1"/>
</dbReference>
<evidence type="ECO:0000256" key="3">
    <source>
        <dbReference type="ARBA" id="ARBA00022842"/>
    </source>
</evidence>
<keyword evidence="2 6" id="KW-0479">Metal-binding</keyword>
<dbReference type="PANTHER" id="PTHR48073">
    <property type="entry name" value="O-SUCCINYLBENZOATE SYNTHASE-RELATED"/>
    <property type="match status" value="1"/>
</dbReference>
<feature type="binding site" evidence="6">
    <location>
        <position position="215"/>
    </location>
    <ligand>
        <name>Mg(2+)</name>
        <dbReference type="ChEBI" id="CHEBI:18420"/>
    </ligand>
</feature>
<dbReference type="EC" id="5.1.1.-" evidence="7"/>
<dbReference type="GO" id="GO:0006518">
    <property type="term" value="P:peptide metabolic process"/>
    <property type="evidence" value="ECO:0007669"/>
    <property type="project" value="UniProtKB-ARBA"/>
</dbReference>
<evidence type="ECO:0000256" key="7">
    <source>
        <dbReference type="RuleBase" id="RU366006"/>
    </source>
</evidence>
<comment type="caution">
    <text evidence="9">The sequence shown here is derived from an EMBL/GenBank/DDBJ whole genome shotgun (WGS) entry which is preliminary data.</text>
</comment>
<dbReference type="Gene3D" id="3.20.20.120">
    <property type="entry name" value="Enolase-like C-terminal domain"/>
    <property type="match status" value="1"/>
</dbReference>
<evidence type="ECO:0000256" key="6">
    <source>
        <dbReference type="PIRSR" id="PIRSR634603-3"/>
    </source>
</evidence>
<dbReference type="PATRIC" id="fig|1123501.6.peg.3298"/>
<gene>
    <name evidence="9" type="ORF">Wenmar_03176</name>
</gene>
<dbReference type="AlphaFoldDB" id="A0A0D0P9E4"/>
<accession>A0A0D0P9E4</accession>
<dbReference type="eggNOG" id="COG4948">
    <property type="taxonomic scope" value="Bacteria"/>
</dbReference>
<dbReference type="Proteomes" id="UP000035100">
    <property type="component" value="Unassembled WGS sequence"/>
</dbReference>
<dbReference type="InterPro" id="IPR034603">
    <property type="entry name" value="Dipeptide_epimerase"/>
</dbReference>
<dbReference type="STRING" id="1123501.Wenmar_03176"/>
<dbReference type="PANTHER" id="PTHR48073:SF2">
    <property type="entry name" value="O-SUCCINYLBENZOATE SYNTHASE"/>
    <property type="match status" value="1"/>
</dbReference>
<evidence type="ECO:0000313" key="10">
    <source>
        <dbReference type="Proteomes" id="UP000035100"/>
    </source>
</evidence>
<dbReference type="SFLD" id="SFLDS00001">
    <property type="entry name" value="Enolase"/>
    <property type="match status" value="1"/>
</dbReference>
<evidence type="ECO:0000313" key="9">
    <source>
        <dbReference type="EMBL" id="KIQ68166.1"/>
    </source>
</evidence>
<name>A0A0D0P9E4_9RHOB</name>
<comment type="cofactor">
    <cofactor evidence="6 7">
        <name>Mg(2+)</name>
        <dbReference type="ChEBI" id="CHEBI:18420"/>
    </cofactor>
    <text evidence="6 7">Binds 1 Mg(2+) ion per subunit.</text>
</comment>
<dbReference type="FunFam" id="3.30.390.10:FF:000009">
    <property type="entry name" value="Hydrophobic dipeptide epimerase"/>
    <property type="match status" value="1"/>
</dbReference>
<dbReference type="GO" id="GO:0046872">
    <property type="term" value="F:metal ion binding"/>
    <property type="evidence" value="ECO:0007669"/>
    <property type="project" value="UniProtKB-KW"/>
</dbReference>
<dbReference type="SFLD" id="SFLDG00180">
    <property type="entry name" value="muconate_cycloisomerase"/>
    <property type="match status" value="1"/>
</dbReference>
<dbReference type="OrthoDB" id="9802699at2"/>
<feature type="active site" description="Proton acceptor; specific for (R)-substrate epimerization" evidence="5">
    <location>
        <position position="161"/>
    </location>
</feature>
<feature type="domain" description="Mandelate racemase/muconate lactonizing enzyme C-terminal" evidence="8">
    <location>
        <begin position="140"/>
        <end position="236"/>
    </location>
</feature>
<keyword evidence="10" id="KW-1185">Reference proteome</keyword>
<keyword evidence="3 6" id="KW-0460">Magnesium</keyword>
<evidence type="ECO:0000256" key="1">
    <source>
        <dbReference type="ARBA" id="ARBA00008031"/>
    </source>
</evidence>
<dbReference type="InterPro" id="IPR013342">
    <property type="entry name" value="Mandelate_racemase_C"/>
</dbReference>
<dbReference type="EMBL" id="AONG01000016">
    <property type="protein sequence ID" value="KIQ68166.1"/>
    <property type="molecule type" value="Genomic_DNA"/>
</dbReference>
<dbReference type="SUPFAM" id="SSF54826">
    <property type="entry name" value="Enolase N-terminal domain-like"/>
    <property type="match status" value="1"/>
</dbReference>
<evidence type="ECO:0000259" key="8">
    <source>
        <dbReference type="SMART" id="SM00922"/>
    </source>
</evidence>
<dbReference type="RefSeq" id="WP_018302286.1">
    <property type="nucleotide sequence ID" value="NZ_KB902283.1"/>
</dbReference>
<dbReference type="SUPFAM" id="SSF51604">
    <property type="entry name" value="Enolase C-terminal domain-like"/>
    <property type="match status" value="1"/>
</dbReference>
<reference evidence="9 10" key="1">
    <citation type="submission" date="2013-01" db="EMBL/GenBank/DDBJ databases">
        <authorList>
            <person name="Fiebig A."/>
            <person name="Goeker M."/>
            <person name="Klenk H.-P.P."/>
        </authorList>
    </citation>
    <scope>NUCLEOTIDE SEQUENCE [LARGE SCALE GENOMIC DNA]</scope>
    <source>
        <strain evidence="9 10">DSM 24838</strain>
    </source>
</reference>